<proteinExistence type="predicted"/>
<evidence type="ECO:0000313" key="9">
    <source>
        <dbReference type="EMBL" id="WFD37905.1"/>
    </source>
</evidence>
<keyword evidence="10" id="KW-1185">Reference proteome</keyword>
<evidence type="ECO:0000256" key="4">
    <source>
        <dbReference type="ARBA" id="ARBA00022927"/>
    </source>
</evidence>
<keyword evidence="7" id="KW-0539">Nucleus</keyword>
<keyword evidence="4" id="KW-0653">Protein transport</keyword>
<evidence type="ECO:0000256" key="1">
    <source>
        <dbReference type="ARBA" id="ARBA00004567"/>
    </source>
</evidence>
<dbReference type="RefSeq" id="XP_060120802.1">
    <property type="nucleotide sequence ID" value="XM_060264819.1"/>
</dbReference>
<keyword evidence="6" id="KW-0906">Nuclear pore complex</keyword>
<dbReference type="GO" id="GO:0006405">
    <property type="term" value="P:RNA export from nucleus"/>
    <property type="evidence" value="ECO:0007669"/>
    <property type="project" value="TreeGrafter"/>
</dbReference>
<dbReference type="InterPro" id="IPR048883">
    <property type="entry name" value="Nup188_N-subdom_III"/>
</dbReference>
<evidence type="ECO:0000256" key="3">
    <source>
        <dbReference type="ARBA" id="ARBA00022816"/>
    </source>
</evidence>
<evidence type="ECO:0000313" key="10">
    <source>
        <dbReference type="Proteomes" id="UP001217754"/>
    </source>
</evidence>
<dbReference type="GO" id="GO:0017056">
    <property type="term" value="F:structural constituent of nuclear pore"/>
    <property type="evidence" value="ECO:0007669"/>
    <property type="project" value="InterPro"/>
</dbReference>
<evidence type="ECO:0000256" key="6">
    <source>
        <dbReference type="ARBA" id="ARBA00023132"/>
    </source>
</evidence>
<reference evidence="9" key="1">
    <citation type="submission" date="2023-03" db="EMBL/GenBank/DDBJ databases">
        <title>Mating type loci evolution in Malassezia.</title>
        <authorList>
            <person name="Coelho M.A."/>
        </authorList>
    </citation>
    <scope>NUCLEOTIDE SEQUENCE</scope>
    <source>
        <strain evidence="9">CBS 9431</strain>
    </source>
</reference>
<dbReference type="InterPro" id="IPR044840">
    <property type="entry name" value="Nup188"/>
</dbReference>
<dbReference type="GO" id="GO:0006606">
    <property type="term" value="P:protein import into nucleus"/>
    <property type="evidence" value="ECO:0007669"/>
    <property type="project" value="TreeGrafter"/>
</dbReference>
<evidence type="ECO:0000256" key="7">
    <source>
        <dbReference type="ARBA" id="ARBA00023242"/>
    </source>
</evidence>
<dbReference type="EMBL" id="CP119958">
    <property type="protein sequence ID" value="WFD37905.1"/>
    <property type="molecule type" value="Genomic_DNA"/>
</dbReference>
<sequence>MEQRSGAVPAPGDAPAFLSFHDLYEHLERARQTRAPEELGQLLDARLGRLQACGAPLPPRSAASRAALDKESAEVRGVRVSISDVHRELCVAISERFDVDELEALALLRTFLESEHRLLDALAPKSSDAFTEFLDAFTVFYFEEQLAVVRCIAALLRISEDAQNELYAMAVAVLDKFCDAAFATQVLAWFEDEAQRALPVHVRNDARYSLLWAKQGLCKQLALLEVVFLMYYGRLQPTCAFMNATLSAAKRTHFGQNQANSGFLDGPSSVLVDCVAHLLLFLAVECLSLEAALDPLGGESDAALAPLLADPDGLEGVLEILDGAGALVCYSPLLLGWALLLRRLEEYLETAENPRLQNATAVHDNGPPIWRRMAHGAMDPSMDLFGVLNALLASPLLGGAESAVLGASNLSALAYRAVFKGLLLSLTEIVQPEYIPDLDALVGLYAATFGASRDGLAQDAAEGVASLCFQFWTADMPHPTRASVLTTARRRFPASLRPLVRLAHALSGNAALDVFHTPQPGSAAAEASAAALDYLAQLPTLALILPGGPAGLAPYELVDAPGAGTVQYRVRRAMAVPATSIELPVGTKGTLISPLGSTPQVVLWQLAEPASAWRILRDVLALYVSPTPPRVSDEDLWHSAPAPRVDFLSPDCVPGDWEVVAEIADAFAAVLGADEGLAAALLEHLDGGGGLVAIALDMLRIALPLRPLPSAMICAAYRLLQVLLPLQPNEVWQRVRSSNVLIGSPGTIPLLASYASLRSADRETFSVLLADEVQRGRFPGTIALLDLVGGLVHELQTAVYADATELLAIKSQVLVRTVQWIADAIWPEYQHWTYAAPREQLEIGRRCVRIITALVEDPCMASGEPGLQPLAAYVDALLISACTPMRLRPLLTAIGSGHTAVGALYRAGHASDARLAEEVTEAYLYLSTLLLVRHRVHGTSPHPLATLFFQHTQVDGGAPGVRRELAGAVLQYIWSPMPPSVAIAAAYLATAVCGSVRRADAPVSFAGSLGSTHELDSAVKSLHGVLENTYGDEGLRVAVWRLLSALADSQPALATLLLTGGHRGEQANGTTALQLAVETAGVWSELWEIAPALLDAVVQFLGVAWGHAYEHPAVFAPLQSDAALWDALGALLARSTEPVPPTPASEAALDAPGASDAVCTYAHRVMAQARTLRLFQLTVTQKGAAEGTRVLRGLVRDAPQFARTLCTALASEVEAPAALEEHLAALVPGVPLAPLRRPPHYDDFDVSRTFGDAYVFVRDAYLLKLAGVVPEDDVRHDATVLITSASLAWGMVDAQAARAAAWTDCLASSASRLDESAVKPCTDAALGLARQAADVPQDTPPAALVARLRLLSVLLAAGWARSSPASFPAMAALLASLLEHPAYAASERNELSAPLAELMLVTCAASRRTALDASGLASMAVVTQRTVHALVHVVAAAPHYAPSSADAHAASLELEVLGAALQHAIHLPRSAAVWAEPLRETRLVDGLVALVTKAPRAVSEEAWGVGHVLYLAPLLQLCATLAAERASCELLAQNGMVYALCSNALSAELEQGGLSATLSTGDANPLHLHWLLSLQIVTSLVASLTDAHAAVGSQFVESDADAFVQLYAPQLRRTLRFAPPQPPLALDPAQLHEVRAVLRLFCVMWRAKAAASPAAGTPAALARALPLGAELLERAPYVLQQLAYLYNHPRELRTLLGTDDDAIADAASAALRDCLCALLGLLWDLGGASAVLLRDASEWPPLPALIQPTLHSAPGAPASLGTLLEAASALGDAARTGRDAQAAAALVQCIGLCATQAVVWARGKLPADAASCQEKAAQADAEIAAGLGRDIDAALRVAHSVCVDERPLLRVLERFASEYLGARQE</sequence>
<keyword evidence="5" id="KW-0811">Translocation</keyword>
<dbReference type="Proteomes" id="UP001217754">
    <property type="component" value="Chromosome 1"/>
</dbReference>
<name>A0AAF0J9A1_9BASI</name>
<dbReference type="PANTHER" id="PTHR31431:SF1">
    <property type="entry name" value="NUCLEOPORIN NUP188"/>
    <property type="match status" value="1"/>
</dbReference>
<comment type="subcellular location">
    <subcellularLocation>
        <location evidence="1">Nucleus</location>
        <location evidence="1">Nuclear pore complex</location>
    </subcellularLocation>
</comment>
<dbReference type="GeneID" id="85224501"/>
<dbReference type="InterPro" id="IPR021827">
    <property type="entry name" value="Nup186/Nup192/Nup205"/>
</dbReference>
<dbReference type="Pfam" id="PF21093">
    <property type="entry name" value="Nup188_N-subdom_III"/>
    <property type="match status" value="1"/>
</dbReference>
<dbReference type="Pfam" id="PF11894">
    <property type="entry name" value="Nup192"/>
    <property type="match status" value="1"/>
</dbReference>
<dbReference type="Gene3D" id="1.25.10.70">
    <property type="match status" value="1"/>
</dbReference>
<keyword evidence="2" id="KW-0813">Transport</keyword>
<dbReference type="PANTHER" id="PTHR31431">
    <property type="entry name" value="NUCLEOPORIN NUP188 HOMOLOG"/>
    <property type="match status" value="1"/>
</dbReference>
<evidence type="ECO:0000259" key="8">
    <source>
        <dbReference type="Pfam" id="PF21093"/>
    </source>
</evidence>
<keyword evidence="3" id="KW-0509">mRNA transport</keyword>
<dbReference type="GO" id="GO:0044611">
    <property type="term" value="C:nuclear pore inner ring"/>
    <property type="evidence" value="ECO:0007669"/>
    <property type="project" value="TreeGrafter"/>
</dbReference>
<protein>
    <recommendedName>
        <fullName evidence="8">Nucleoporin Nup188 N-terminal subdomain III domain-containing protein</fullName>
    </recommendedName>
</protein>
<dbReference type="GO" id="GO:0051028">
    <property type="term" value="P:mRNA transport"/>
    <property type="evidence" value="ECO:0007669"/>
    <property type="project" value="UniProtKB-KW"/>
</dbReference>
<evidence type="ECO:0000256" key="5">
    <source>
        <dbReference type="ARBA" id="ARBA00023010"/>
    </source>
</evidence>
<accession>A0AAF0J9A1</accession>
<feature type="domain" description="Nucleoporin Nup188 N-terminal subdomain III" evidence="8">
    <location>
        <begin position="692"/>
        <end position="1060"/>
    </location>
</feature>
<evidence type="ECO:0000256" key="2">
    <source>
        <dbReference type="ARBA" id="ARBA00022448"/>
    </source>
</evidence>
<organism evidence="9 10">
    <name type="scientific">Malassezia japonica</name>
    <dbReference type="NCBI Taxonomy" id="223818"/>
    <lineage>
        <taxon>Eukaryota</taxon>
        <taxon>Fungi</taxon>
        <taxon>Dikarya</taxon>
        <taxon>Basidiomycota</taxon>
        <taxon>Ustilaginomycotina</taxon>
        <taxon>Malasseziomycetes</taxon>
        <taxon>Malasseziales</taxon>
        <taxon>Malasseziaceae</taxon>
        <taxon>Malassezia</taxon>
    </lineage>
</organism>
<gene>
    <name evidence="9" type="ORF">MJAP1_000852</name>
</gene>